<evidence type="ECO:0000256" key="3">
    <source>
        <dbReference type="ARBA" id="ARBA00022475"/>
    </source>
</evidence>
<dbReference type="Pfam" id="PF00528">
    <property type="entry name" value="BPD_transp_1"/>
    <property type="match status" value="1"/>
</dbReference>
<feature type="transmembrane region" description="Helical" evidence="7">
    <location>
        <begin position="133"/>
        <end position="155"/>
    </location>
</feature>
<dbReference type="PROSITE" id="PS50928">
    <property type="entry name" value="ABC_TM1"/>
    <property type="match status" value="1"/>
</dbReference>
<evidence type="ECO:0000256" key="7">
    <source>
        <dbReference type="RuleBase" id="RU363032"/>
    </source>
</evidence>
<dbReference type="Proteomes" id="UP000601223">
    <property type="component" value="Unassembled WGS sequence"/>
</dbReference>
<keyword evidence="10" id="KW-1185">Reference proteome</keyword>
<evidence type="ECO:0000256" key="6">
    <source>
        <dbReference type="ARBA" id="ARBA00023136"/>
    </source>
</evidence>
<dbReference type="InterPro" id="IPR035906">
    <property type="entry name" value="MetI-like_sf"/>
</dbReference>
<dbReference type="SUPFAM" id="SSF161098">
    <property type="entry name" value="MetI-like"/>
    <property type="match status" value="1"/>
</dbReference>
<evidence type="ECO:0000313" key="10">
    <source>
        <dbReference type="Proteomes" id="UP000601223"/>
    </source>
</evidence>
<evidence type="ECO:0000256" key="4">
    <source>
        <dbReference type="ARBA" id="ARBA00022692"/>
    </source>
</evidence>
<dbReference type="PANTHER" id="PTHR43744:SF12">
    <property type="entry name" value="ABC TRANSPORTER PERMEASE PROTEIN MG189-RELATED"/>
    <property type="match status" value="1"/>
</dbReference>
<keyword evidence="4 7" id="KW-0812">Transmembrane</keyword>
<sequence>MTRRLVYLTLTGILLLTAFPLYFSFVVASQDNSALSQVPPPVLPGENLFENIRRVFETVPFDQALLNSVIVSSANTASVVLFSTLAGFAFAKLRFRGRTALLLTVVGTMMVPTQLGIIPLFMLINELEWHDTLLAVIVPALVNAFGVFFMTQYLSEALPTELLEAGRIDGAATHRLFWHVVLPVARPAAAVLGMLTFLNVWNDYLWPLVVLASPENQTVQVALSQLRAGYVQDYSLALTGTMLATLPLLIVFGLLGKQLIGGIMQGAVKG</sequence>
<evidence type="ECO:0000256" key="5">
    <source>
        <dbReference type="ARBA" id="ARBA00022989"/>
    </source>
</evidence>
<dbReference type="GO" id="GO:0005886">
    <property type="term" value="C:plasma membrane"/>
    <property type="evidence" value="ECO:0007669"/>
    <property type="project" value="UniProtKB-SubCell"/>
</dbReference>
<comment type="subcellular location">
    <subcellularLocation>
        <location evidence="1 7">Cell membrane</location>
        <topology evidence="1 7">Multi-pass membrane protein</topology>
    </subcellularLocation>
</comment>
<evidence type="ECO:0000259" key="8">
    <source>
        <dbReference type="PROSITE" id="PS50928"/>
    </source>
</evidence>
<reference evidence="9 10" key="1">
    <citation type="submission" date="2021-01" db="EMBL/GenBank/DDBJ databases">
        <title>Whole genome shotgun sequence of Catellatospora bangladeshensis NBRC 107357.</title>
        <authorList>
            <person name="Komaki H."/>
            <person name="Tamura T."/>
        </authorList>
    </citation>
    <scope>NUCLEOTIDE SEQUENCE [LARGE SCALE GENOMIC DNA]</scope>
    <source>
        <strain evidence="9 10">NBRC 107357</strain>
    </source>
</reference>
<organism evidence="9 10">
    <name type="scientific">Catellatospora bangladeshensis</name>
    <dbReference type="NCBI Taxonomy" id="310355"/>
    <lineage>
        <taxon>Bacteria</taxon>
        <taxon>Bacillati</taxon>
        <taxon>Actinomycetota</taxon>
        <taxon>Actinomycetes</taxon>
        <taxon>Micromonosporales</taxon>
        <taxon>Micromonosporaceae</taxon>
        <taxon>Catellatospora</taxon>
    </lineage>
</organism>
<evidence type="ECO:0000256" key="1">
    <source>
        <dbReference type="ARBA" id="ARBA00004651"/>
    </source>
</evidence>
<dbReference type="EMBL" id="BONF01000033">
    <property type="protein sequence ID" value="GIF84092.1"/>
    <property type="molecule type" value="Genomic_DNA"/>
</dbReference>
<dbReference type="AlphaFoldDB" id="A0A8J3JFQ5"/>
<keyword evidence="6 7" id="KW-0472">Membrane</keyword>
<dbReference type="RefSeq" id="WP_203751848.1">
    <property type="nucleotide sequence ID" value="NZ_BONF01000033.1"/>
</dbReference>
<feature type="transmembrane region" description="Helical" evidence="7">
    <location>
        <begin position="100"/>
        <end position="121"/>
    </location>
</feature>
<dbReference type="CDD" id="cd06261">
    <property type="entry name" value="TM_PBP2"/>
    <property type="match status" value="1"/>
</dbReference>
<evidence type="ECO:0000313" key="9">
    <source>
        <dbReference type="EMBL" id="GIF84092.1"/>
    </source>
</evidence>
<accession>A0A8J3JFQ5</accession>
<feature type="domain" description="ABC transmembrane type-1" evidence="8">
    <location>
        <begin position="65"/>
        <end position="255"/>
    </location>
</feature>
<proteinExistence type="inferred from homology"/>
<evidence type="ECO:0000256" key="2">
    <source>
        <dbReference type="ARBA" id="ARBA00022448"/>
    </source>
</evidence>
<comment type="caution">
    <text evidence="9">The sequence shown here is derived from an EMBL/GenBank/DDBJ whole genome shotgun (WGS) entry which is preliminary data.</text>
</comment>
<dbReference type="PANTHER" id="PTHR43744">
    <property type="entry name" value="ABC TRANSPORTER PERMEASE PROTEIN MG189-RELATED-RELATED"/>
    <property type="match status" value="1"/>
</dbReference>
<protein>
    <submittedName>
        <fullName evidence="9">Sugar ABC transporter permease</fullName>
    </submittedName>
</protein>
<feature type="transmembrane region" description="Helical" evidence="7">
    <location>
        <begin position="176"/>
        <end position="201"/>
    </location>
</feature>
<keyword evidence="3" id="KW-1003">Cell membrane</keyword>
<keyword evidence="5 7" id="KW-1133">Transmembrane helix</keyword>
<dbReference type="GO" id="GO:0055085">
    <property type="term" value="P:transmembrane transport"/>
    <property type="evidence" value="ECO:0007669"/>
    <property type="project" value="InterPro"/>
</dbReference>
<keyword evidence="2 7" id="KW-0813">Transport</keyword>
<dbReference type="InterPro" id="IPR000515">
    <property type="entry name" value="MetI-like"/>
</dbReference>
<dbReference type="Gene3D" id="1.10.3720.10">
    <property type="entry name" value="MetI-like"/>
    <property type="match status" value="1"/>
</dbReference>
<feature type="transmembrane region" description="Helical" evidence="7">
    <location>
        <begin position="234"/>
        <end position="255"/>
    </location>
</feature>
<feature type="transmembrane region" description="Helical" evidence="7">
    <location>
        <begin position="64"/>
        <end position="88"/>
    </location>
</feature>
<comment type="similarity">
    <text evidence="7">Belongs to the binding-protein-dependent transport system permease family.</text>
</comment>
<name>A0A8J3JFQ5_9ACTN</name>
<gene>
    <name evidence="9" type="ORF">Cba03nite_54410</name>
</gene>